<dbReference type="SMART" id="SM00044">
    <property type="entry name" value="CYCc"/>
    <property type="match status" value="2"/>
</dbReference>
<dbReference type="GO" id="GO:0000287">
    <property type="term" value="F:magnesium ion binding"/>
    <property type="evidence" value="ECO:0007669"/>
    <property type="project" value="InterPro"/>
</dbReference>
<feature type="binding site" evidence="14">
    <location>
        <position position="1002"/>
    </location>
    <ligand>
        <name>ATP</name>
        <dbReference type="ChEBI" id="CHEBI:30616"/>
    </ligand>
</feature>
<keyword evidence="4 17" id="KW-0812">Transmembrane</keyword>
<dbReference type="GeneID" id="9059310"/>
<dbReference type="EC" id="7.6.2.1" evidence="3"/>
<dbReference type="Pfam" id="PF16212">
    <property type="entry name" value="PhoLip_ATPase_C"/>
    <property type="match status" value="1"/>
</dbReference>
<dbReference type="SUPFAM" id="SSF81653">
    <property type="entry name" value="Calcium ATPase, transduction domain A"/>
    <property type="match status" value="1"/>
</dbReference>
<feature type="binding site" evidence="14">
    <location>
        <position position="1037"/>
    </location>
    <ligand>
        <name>ATP</name>
        <dbReference type="ChEBI" id="CHEBI:30616"/>
    </ligand>
</feature>
<evidence type="ECO:0000256" key="12">
    <source>
        <dbReference type="ARBA" id="ARBA00034036"/>
    </source>
</evidence>
<feature type="region of interest" description="Disordered" evidence="16">
    <location>
        <begin position="1388"/>
        <end position="1410"/>
    </location>
</feature>
<evidence type="ECO:0000256" key="2">
    <source>
        <dbReference type="ARBA" id="ARBA00008109"/>
    </source>
</evidence>
<keyword evidence="10 17" id="KW-1133">Transmembrane helix</keyword>
<evidence type="ECO:0000259" key="18">
    <source>
        <dbReference type="PROSITE" id="PS50125"/>
    </source>
</evidence>
<dbReference type="Gene3D" id="3.40.1110.10">
    <property type="entry name" value="Calcium-transporting ATPase, cytoplasmic domain N"/>
    <property type="match status" value="1"/>
</dbReference>
<evidence type="ECO:0000313" key="19">
    <source>
        <dbReference type="EMBL" id="EER07008.1"/>
    </source>
</evidence>
<dbReference type="GO" id="GO:0140326">
    <property type="term" value="F:ATPase-coupled intramembrane lipid transporter activity"/>
    <property type="evidence" value="ECO:0007669"/>
    <property type="project" value="UniProtKB-EC"/>
</dbReference>
<dbReference type="InParanoid" id="C5L8D3"/>
<dbReference type="GO" id="GO:0005886">
    <property type="term" value="C:plasma membrane"/>
    <property type="evidence" value="ECO:0007669"/>
    <property type="project" value="TreeGrafter"/>
</dbReference>
<dbReference type="InterPro" id="IPR018303">
    <property type="entry name" value="ATPase_P-typ_P_site"/>
</dbReference>
<name>C5L8D3_PERM5</name>
<dbReference type="InterPro" id="IPR008250">
    <property type="entry name" value="ATPase_P-typ_transduc_dom_A_sf"/>
</dbReference>
<feature type="transmembrane region" description="Helical" evidence="17">
    <location>
        <begin position="1111"/>
        <end position="1134"/>
    </location>
</feature>
<feature type="binding site" evidence="15">
    <location>
        <position position="676"/>
    </location>
    <ligand>
        <name>Mg(2+)</name>
        <dbReference type="ChEBI" id="CHEBI:18420"/>
    </ligand>
</feature>
<feature type="binding site" evidence="14">
    <location>
        <position position="674"/>
    </location>
    <ligand>
        <name>ATP</name>
        <dbReference type="ChEBI" id="CHEBI:30616"/>
    </ligand>
</feature>
<keyword evidence="5 15" id="KW-0479">Metal-binding</keyword>
<evidence type="ECO:0000256" key="9">
    <source>
        <dbReference type="ARBA" id="ARBA00022967"/>
    </source>
</evidence>
<dbReference type="InterPro" id="IPR001054">
    <property type="entry name" value="A/G_cyclase"/>
</dbReference>
<evidence type="ECO:0000256" key="7">
    <source>
        <dbReference type="ARBA" id="ARBA00022840"/>
    </source>
</evidence>
<feature type="binding site" evidence="14">
    <location>
        <position position="676"/>
    </location>
    <ligand>
        <name>ATP</name>
        <dbReference type="ChEBI" id="CHEBI:30616"/>
    </ligand>
</feature>
<feature type="domain" description="Guanylate cyclase" evidence="18">
    <location>
        <begin position="1981"/>
        <end position="2111"/>
    </location>
</feature>
<dbReference type="EMBL" id="GG680121">
    <property type="protein sequence ID" value="EER07008.1"/>
    <property type="molecule type" value="Genomic_DNA"/>
</dbReference>
<feature type="binding site" evidence="15">
    <location>
        <position position="1057"/>
    </location>
    <ligand>
        <name>Mg(2+)</name>
        <dbReference type="ChEBI" id="CHEBI:18420"/>
    </ligand>
</feature>
<feature type="transmembrane region" description="Helical" evidence="17">
    <location>
        <begin position="559"/>
        <end position="579"/>
    </location>
</feature>
<dbReference type="InterPro" id="IPR001757">
    <property type="entry name" value="P_typ_ATPase"/>
</dbReference>
<feature type="transmembrane region" description="Helical" evidence="17">
    <location>
        <begin position="1919"/>
        <end position="1947"/>
    </location>
</feature>
<keyword evidence="8 15" id="KW-0460">Magnesium</keyword>
<dbReference type="RefSeq" id="XP_002775192.1">
    <property type="nucleotide sequence ID" value="XM_002775146.1"/>
</dbReference>
<evidence type="ECO:0000256" key="6">
    <source>
        <dbReference type="ARBA" id="ARBA00022741"/>
    </source>
</evidence>
<evidence type="ECO:0000256" key="16">
    <source>
        <dbReference type="SAM" id="MobiDB-lite"/>
    </source>
</evidence>
<dbReference type="Gene3D" id="3.30.70.1230">
    <property type="entry name" value="Nucleotide cyclase"/>
    <property type="match status" value="2"/>
</dbReference>
<dbReference type="OrthoDB" id="354346at2759"/>
<feature type="transmembrane region" description="Helical" evidence="17">
    <location>
        <begin position="611"/>
        <end position="633"/>
    </location>
</feature>
<feature type="binding site" evidence="14">
    <location>
        <position position="1031"/>
    </location>
    <ligand>
        <name>ATP</name>
        <dbReference type="ChEBI" id="CHEBI:30616"/>
    </ligand>
</feature>
<feature type="transmembrane region" description="Helical" evidence="17">
    <location>
        <begin position="1154"/>
        <end position="1176"/>
    </location>
</feature>
<feature type="region of interest" description="Disordered" evidence="16">
    <location>
        <begin position="1"/>
        <end position="53"/>
    </location>
</feature>
<dbReference type="PROSITE" id="PS50125">
    <property type="entry name" value="GUANYLATE_CYCLASE_2"/>
    <property type="match status" value="2"/>
</dbReference>
<dbReference type="NCBIfam" id="TIGR01494">
    <property type="entry name" value="ATPase_P-type"/>
    <property type="match status" value="1"/>
</dbReference>
<dbReference type="Pfam" id="PF16209">
    <property type="entry name" value="PhoLip_ATPase_N"/>
    <property type="match status" value="1"/>
</dbReference>
<organism evidence="20">
    <name type="scientific">Perkinsus marinus (strain ATCC 50983 / TXsc)</name>
    <dbReference type="NCBI Taxonomy" id="423536"/>
    <lineage>
        <taxon>Eukaryota</taxon>
        <taxon>Sar</taxon>
        <taxon>Alveolata</taxon>
        <taxon>Perkinsozoa</taxon>
        <taxon>Perkinsea</taxon>
        <taxon>Perkinsida</taxon>
        <taxon>Perkinsidae</taxon>
        <taxon>Perkinsus</taxon>
    </lineage>
</organism>
<evidence type="ECO:0000256" key="10">
    <source>
        <dbReference type="ARBA" id="ARBA00022989"/>
    </source>
</evidence>
<keyword evidence="11 17" id="KW-0472">Membrane</keyword>
<feature type="binding site" evidence="14">
    <location>
        <position position="786"/>
    </location>
    <ligand>
        <name>ATP</name>
        <dbReference type="ChEBI" id="CHEBI:30616"/>
    </ligand>
</feature>
<dbReference type="CDD" id="cd07302">
    <property type="entry name" value="CHD"/>
    <property type="match status" value="2"/>
</dbReference>
<dbReference type="GO" id="GO:0035556">
    <property type="term" value="P:intracellular signal transduction"/>
    <property type="evidence" value="ECO:0007669"/>
    <property type="project" value="InterPro"/>
</dbReference>
<dbReference type="InterPro" id="IPR023214">
    <property type="entry name" value="HAD_sf"/>
</dbReference>
<dbReference type="SFLD" id="SFLDS00003">
    <property type="entry name" value="Haloacid_Dehalogenase"/>
    <property type="match status" value="1"/>
</dbReference>
<accession>C5L8D3</accession>
<dbReference type="InterPro" id="IPR023298">
    <property type="entry name" value="ATPase_P-typ_TM_dom_sf"/>
</dbReference>
<reference evidence="19 20" key="1">
    <citation type="submission" date="2008-07" db="EMBL/GenBank/DDBJ databases">
        <authorList>
            <person name="El-Sayed N."/>
            <person name="Caler E."/>
            <person name="Inman J."/>
            <person name="Amedeo P."/>
            <person name="Hass B."/>
            <person name="Wortman J."/>
        </authorList>
    </citation>
    <scope>NUCLEOTIDE SEQUENCE [LARGE SCALE GENOMIC DNA]</scope>
    <source>
        <strain evidence="20">ATCC 50983 / TXsc</strain>
    </source>
</reference>
<dbReference type="GO" id="GO:0009190">
    <property type="term" value="P:cyclic nucleotide biosynthetic process"/>
    <property type="evidence" value="ECO:0007669"/>
    <property type="project" value="InterPro"/>
</dbReference>
<feature type="binding site" evidence="15">
    <location>
        <position position="1061"/>
    </location>
    <ligand>
        <name>Mg(2+)</name>
        <dbReference type="ChEBI" id="CHEBI:18420"/>
    </ligand>
</feature>
<dbReference type="SUPFAM" id="SSF81660">
    <property type="entry name" value="Metal cation-transporting ATPase, ATP-binding domain N"/>
    <property type="match status" value="1"/>
</dbReference>
<evidence type="ECO:0000256" key="11">
    <source>
        <dbReference type="ARBA" id="ARBA00023136"/>
    </source>
</evidence>
<keyword evidence="20" id="KW-1185">Reference proteome</keyword>
<dbReference type="SFLD" id="SFLDF00027">
    <property type="entry name" value="p-type_atpase"/>
    <property type="match status" value="1"/>
</dbReference>
<feature type="binding site" evidence="14">
    <location>
        <position position="837"/>
    </location>
    <ligand>
        <name>ATP</name>
        <dbReference type="ChEBI" id="CHEBI:30616"/>
    </ligand>
</feature>
<dbReference type="GO" id="GO:0045332">
    <property type="term" value="P:phospholipid translocation"/>
    <property type="evidence" value="ECO:0007669"/>
    <property type="project" value="TreeGrafter"/>
</dbReference>
<dbReference type="SUPFAM" id="SSF55073">
    <property type="entry name" value="Nucleotide cyclase"/>
    <property type="match status" value="2"/>
</dbReference>
<evidence type="ECO:0000256" key="3">
    <source>
        <dbReference type="ARBA" id="ARBA00012189"/>
    </source>
</evidence>
<feature type="binding site" evidence="15">
    <location>
        <position position="674"/>
    </location>
    <ligand>
        <name>Mg(2+)</name>
        <dbReference type="ChEBI" id="CHEBI:18420"/>
    </ligand>
</feature>
<evidence type="ECO:0000256" key="17">
    <source>
        <dbReference type="SAM" id="Phobius"/>
    </source>
</evidence>
<feature type="domain" description="Guanylate cyclase" evidence="18">
    <location>
        <begin position="1428"/>
        <end position="1573"/>
    </location>
</feature>
<keyword evidence="7 14" id="KW-0067">ATP-binding</keyword>
<feature type="binding site" evidence="14">
    <location>
        <position position="1061"/>
    </location>
    <ligand>
        <name>ATP</name>
        <dbReference type="ChEBI" id="CHEBI:30616"/>
    </ligand>
</feature>
<keyword evidence="9" id="KW-1278">Translocase</keyword>
<dbReference type="Pfam" id="PF00211">
    <property type="entry name" value="Guanylate_cyc"/>
    <property type="match status" value="2"/>
</dbReference>
<dbReference type="Gene3D" id="3.40.50.1000">
    <property type="entry name" value="HAD superfamily/HAD-like"/>
    <property type="match status" value="1"/>
</dbReference>
<feature type="binding site" evidence="14">
    <location>
        <position position="875"/>
    </location>
    <ligand>
        <name>ATP</name>
        <dbReference type="ChEBI" id="CHEBI:30616"/>
    </ligand>
</feature>
<dbReference type="PANTHER" id="PTHR24092:SF218">
    <property type="entry name" value="PHOSPHOLIPID-TRANSPORTING ATPASE"/>
    <property type="match status" value="1"/>
</dbReference>
<protein>
    <recommendedName>
        <fullName evidence="3">P-type phospholipid transporter</fullName>
        <ecNumber evidence="3">7.6.2.1</ecNumber>
    </recommendedName>
</protein>
<comment type="similarity">
    <text evidence="2">Belongs to the cation transport ATPase (P-type) (TC 3.A.3) family. Type IV subfamily.</text>
</comment>
<proteinExistence type="inferred from homology"/>
<dbReference type="SFLD" id="SFLDG00002">
    <property type="entry name" value="C1.7:_P-type_atpase_like"/>
    <property type="match status" value="1"/>
</dbReference>
<dbReference type="Gene3D" id="2.70.150.10">
    <property type="entry name" value="Calcium-transporting ATPase, cytoplasmic transduction domain A"/>
    <property type="match status" value="1"/>
</dbReference>
<dbReference type="InterPro" id="IPR029787">
    <property type="entry name" value="Nucleotide_cyclase"/>
</dbReference>
<dbReference type="PROSITE" id="PS00154">
    <property type="entry name" value="ATPASE_E1_E2"/>
    <property type="match status" value="1"/>
</dbReference>
<comment type="subcellular location">
    <subcellularLocation>
        <location evidence="1">Membrane</location>
        <topology evidence="1">Multi-pass membrane protein</topology>
    </subcellularLocation>
</comment>
<keyword evidence="6 14" id="KW-0547">Nucleotide-binding</keyword>
<dbReference type="InterPro" id="IPR036412">
    <property type="entry name" value="HAD-like_sf"/>
</dbReference>
<dbReference type="InterPro" id="IPR006539">
    <property type="entry name" value="P-type_ATPase_IV"/>
</dbReference>
<feature type="transmembrane region" description="Helical" evidence="17">
    <location>
        <begin position="1822"/>
        <end position="1843"/>
    </location>
</feature>
<evidence type="ECO:0000256" key="8">
    <source>
        <dbReference type="ARBA" id="ARBA00022842"/>
    </source>
</evidence>
<dbReference type="SUPFAM" id="SSF81665">
    <property type="entry name" value="Calcium ATPase, transmembrane domain M"/>
    <property type="match status" value="1"/>
</dbReference>
<comment type="catalytic activity">
    <reaction evidence="12">
        <text>ATP + H2O + phospholipidSide 1 = ADP + phosphate + phospholipidSide 2.</text>
        <dbReference type="EC" id="7.6.2.1"/>
    </reaction>
</comment>
<dbReference type="NCBIfam" id="TIGR01652">
    <property type="entry name" value="ATPase-Plipid"/>
    <property type="match status" value="1"/>
</dbReference>
<dbReference type="GO" id="GO:0005524">
    <property type="term" value="F:ATP binding"/>
    <property type="evidence" value="ECO:0007669"/>
    <property type="project" value="UniProtKB-KW"/>
</dbReference>
<gene>
    <name evidence="19" type="ORF">Pmar_PMAR024448</name>
</gene>
<dbReference type="GO" id="GO:0016887">
    <property type="term" value="F:ATP hydrolysis activity"/>
    <property type="evidence" value="ECO:0007669"/>
    <property type="project" value="InterPro"/>
</dbReference>
<evidence type="ECO:0000313" key="20">
    <source>
        <dbReference type="Proteomes" id="UP000007800"/>
    </source>
</evidence>
<feature type="compositionally biased region" description="Polar residues" evidence="16">
    <location>
        <begin position="43"/>
        <end position="52"/>
    </location>
</feature>
<dbReference type="Pfam" id="PF13246">
    <property type="entry name" value="Cation_ATPase"/>
    <property type="match status" value="1"/>
</dbReference>
<evidence type="ECO:0000256" key="1">
    <source>
        <dbReference type="ARBA" id="ARBA00004141"/>
    </source>
</evidence>
<dbReference type="InterPro" id="IPR023299">
    <property type="entry name" value="ATPase_P-typ_cyto_dom_N"/>
</dbReference>
<dbReference type="PRINTS" id="PR00119">
    <property type="entry name" value="CATATPASE"/>
</dbReference>
<dbReference type="InterPro" id="IPR044492">
    <property type="entry name" value="P_typ_ATPase_HD_dom"/>
</dbReference>
<evidence type="ECO:0000256" key="5">
    <source>
        <dbReference type="ARBA" id="ARBA00022723"/>
    </source>
</evidence>
<feature type="binding site" evidence="14">
    <location>
        <position position="922"/>
    </location>
    <ligand>
        <name>ATP</name>
        <dbReference type="ChEBI" id="CHEBI:30616"/>
    </ligand>
</feature>
<feature type="binding site" evidence="14">
    <location>
        <position position="675"/>
    </location>
    <ligand>
        <name>ATP</name>
        <dbReference type="ChEBI" id="CHEBI:30616"/>
    </ligand>
</feature>
<evidence type="ECO:0000256" key="13">
    <source>
        <dbReference type="PIRSR" id="PIRSR606539-1"/>
    </source>
</evidence>
<evidence type="ECO:0000256" key="15">
    <source>
        <dbReference type="PIRSR" id="PIRSR606539-3"/>
    </source>
</evidence>
<dbReference type="SUPFAM" id="SSF56784">
    <property type="entry name" value="HAD-like"/>
    <property type="match status" value="1"/>
</dbReference>
<dbReference type="InterPro" id="IPR032630">
    <property type="entry name" value="P_typ_ATPase_c"/>
</dbReference>
<sequence length="2194" mass="243570">MDNSIPKNTSDEENSNGLPNSLIRMDQDSRSSSDTFTPPAVRPSTTTVSFASTGDIGREHVARSSSGLNKARAFARDMLPNLFRRSRSALLALSRLYHTDIYSVNRGSYAFGLLNLQINSVDRGSYAFGLLNLQINSVDRGSYAFGLLNLQINSVDRGSYAFGLLHLQINSVDRGSYAFGLLHLQINSVDRGSYAFGLLHLQINSVDRGSYAFGLLHLQINSVDRGSYAFGLLHLQINSVDRGSYAFGLLHLQINSVDRGSYAFGLHYLEINSVDRGSYAFGLHSSEIDSVERARYAFELHDLWIDSVNRGSYAPRIRIDIHIASTKYRLLTFVPLNLWEQFHRVANLWFLLVGICQMLPYNLSPTSEWATIVPLVFVLSLTMIKDAIEDYRRYMNDTKVCIRVSHGPCHRRVEPAHDHMLELSYQADMLLIATSDPDGTVYVETSQLDGESALKVKQALPETRRMFSSIPLVSECVGSMTCDAPNALIDEFNGLFRLRGGLREPADAKNLVLRGSSIRNTAWCCGVVVYVGRDTKLAMNMTPNAPIKRSKVELQINRYLGFVLGFMLALSLGLTIAFACTRDSRDRSTLFVIPSECHVSQRQNAFQRQQFLTFLLLFNNMVPISLYVTVDIVRSIQAYFIQRDPYLKEGQHSIIVGASGLNDDLGRVDYVLVDKTGTLTENRMSFKTCSIGGVQYGSEEKAPTAESIHSDNLYSWRSNKMLPDTEKNRLRDEALLEYLGVSAITRPQDAFVHLFMLTCAICNTVIVETSTKSLIGVRFQGASPDEEALVEMAASSGYILTNRSSDFVSLRILRPSPAGKERQWEDTTFKILGVNEFTSERKRMSILVQIMKTIETDEGDIAYIPDGSGSMLLVKGADDVMVELCQRGVGEASAIALCGVPVRDVREETVFDINEFASTGLRTLMLAMRYLDEVETSEYLGALNEARHSITNRADRFAQIADKFETNLIVLGATAVEDKIQRGVNITVCRMLNAGVKVWMLTAIDCFSSSKSNSIILSSILMNTGSVVACRCSPSQKALIVQLLKKADDCITLAIGDGANDVPMLEVANIGIGVIGSEGMQAVRASDYAIATFSHLGQLMLIHGRDCYNRITLVILYSFFKNIFLILPNVFFALSNAFTGTSLYDSWILMSYNVFWTSLPIIVIGAMDITLPRWVVVRYPIVYVEGRKSFSFNARKFIVWILGATFCAAVAYVSVAVVVGYSSVITPSGELMSHACMAEFYVMRIVDGVDDSLLAAWIPFSVHIAAQIRFPRALALSIVHIICFITIHLVRTLEIHHGSSMDGHDSRDCGVEFNNLCQLLDYLPMMLAITSMSAALGYKTELDQRSHYLVSLNSKVEQSRSKEVLNNMLPDFVVDSIIEHNRGLPFGSSTESRLLSRRSTESSSKTGSSRIPSTLEIGTFARHCGDVTVLFCDVADFPQLVAALVPKQLILMIHRLFSNIDKLVFVHALTKLETVSESYVVCSGLNPDGDSSDHVVSKDAFRAVLLGLDILDNTAHMNVPAHTGPDECMRGFAIALVLKIGIHTGPVISGVVGSKRPQFCIFGDTINTASRMKSTAIPNRVHLSASTRECLEFSSSLSFEERETFVKGKGVLMTYDASRVVDSSHLQDVGAMSTSRDLAVSFDTSKVEKLGGIEPLRRHSQASLGGSATSTLTAPVRKLIASLKPSIRWRNGAEESLDEQAYDAFHSSSPWLAGSDVSCNERTINFDKSRDLNLAVEALRRNNDRYDVQKEHAVERMDLGKDRASMYTMEFLQSSYEIRFREGRLMTFVTSRSTRYVLLILSVSYLIQTIELLVAPQQPQVIFSRVLLARLTVWILLMVLYVLYSLRSLLSAPALRLLTVGVYAIGILVASLHTLVFVENVRRDDCDADDPTCSNLSITESPAATGYHSYANSLELTMWLIMINFNAALLFKHLLYINIIILIPVVISWNFSEYIGSDLAAEALEAYLADRYMASLYKNMTLLFADICNYTAYAKSAPAERVVSLLTTLFSRFDSLSDTYAVYKVHTIGDAYVASTEPKEGVDKVQSARRMVSFAQAMVEALHTVRQEMSAPDLEMRIGLHFGKFVGGVIATTKISYDIFGVDVTIANQVETAGIPGKIVASNSLRGYLVHYFPGKYRFRFHTTIETLVPDDSSEYFQQKHGPANSHQSVVAKQLKIYEISTSKMQYGQFDTVI</sequence>
<dbReference type="InterPro" id="IPR032631">
    <property type="entry name" value="P-type_ATPase_N"/>
</dbReference>
<feature type="transmembrane region" description="Helical" evidence="17">
    <location>
        <begin position="1197"/>
        <end position="1221"/>
    </location>
</feature>
<feature type="binding site" evidence="14">
    <location>
        <position position="1060"/>
    </location>
    <ligand>
        <name>ATP</name>
        <dbReference type="ChEBI" id="CHEBI:30616"/>
    </ligand>
</feature>
<dbReference type="Proteomes" id="UP000007800">
    <property type="component" value="Unassembled WGS sequence"/>
</dbReference>
<evidence type="ECO:0000256" key="14">
    <source>
        <dbReference type="PIRSR" id="PIRSR606539-2"/>
    </source>
</evidence>
<feature type="compositionally biased region" description="Low complexity" evidence="16">
    <location>
        <begin position="1401"/>
        <end position="1410"/>
    </location>
</feature>
<feature type="transmembrane region" description="Helical" evidence="17">
    <location>
        <begin position="1855"/>
        <end position="1878"/>
    </location>
</feature>
<dbReference type="PANTHER" id="PTHR24092">
    <property type="entry name" value="PROBABLE PHOSPHOLIPID-TRANSPORTING ATPASE"/>
    <property type="match status" value="1"/>
</dbReference>
<feature type="active site" description="4-aspartylphosphate intermediate" evidence="13">
    <location>
        <position position="674"/>
    </location>
</feature>
<evidence type="ECO:0000256" key="4">
    <source>
        <dbReference type="ARBA" id="ARBA00022692"/>
    </source>
</evidence>
<feature type="transmembrane region" description="Helical" evidence="17">
    <location>
        <begin position="1796"/>
        <end position="1816"/>
    </location>
</feature>
<comment type="cofactor">
    <cofactor evidence="15">
        <name>Mg(2+)</name>
        <dbReference type="ChEBI" id="CHEBI:18420"/>
    </cofactor>
</comment>